<evidence type="ECO:0000259" key="3">
    <source>
        <dbReference type="Pfam" id="PF10620"/>
    </source>
</evidence>
<dbReference type="EC" id="2.7.7.66" evidence="5"/>
<dbReference type="Proteomes" id="UP000189475">
    <property type="component" value="Unassembled WGS sequence"/>
</dbReference>
<evidence type="ECO:0000256" key="1">
    <source>
        <dbReference type="ARBA" id="ARBA00022679"/>
    </source>
</evidence>
<keyword evidence="2 5" id="KW-0548">Nucleotidyltransferase</keyword>
<dbReference type="NCBIfam" id="TIGR03135">
    <property type="entry name" value="malonate_mdcG"/>
    <property type="match status" value="1"/>
</dbReference>
<name>A0A1R4B5Q3_9VIBR</name>
<proteinExistence type="predicted"/>
<organism evidence="5 6">
    <name type="scientific">Vibrio palustris</name>
    <dbReference type="NCBI Taxonomy" id="1918946"/>
    <lineage>
        <taxon>Bacteria</taxon>
        <taxon>Pseudomonadati</taxon>
        <taxon>Pseudomonadota</taxon>
        <taxon>Gammaproteobacteria</taxon>
        <taxon>Vibrionales</taxon>
        <taxon>Vibrionaceae</taxon>
        <taxon>Vibrio</taxon>
    </lineage>
</organism>
<dbReference type="RefSeq" id="WP_077314627.1">
    <property type="nucleotide sequence ID" value="NZ_AP024888.1"/>
</dbReference>
<dbReference type="OrthoDB" id="1275217at2"/>
<feature type="domain" description="Phosphoribosyl-dephospho-CoA transferase MdcG N-terminal" evidence="4">
    <location>
        <begin position="7"/>
        <end position="76"/>
    </location>
</feature>
<dbReference type="AlphaFoldDB" id="A0A1R4B5Q3"/>
<evidence type="ECO:0000313" key="5">
    <source>
        <dbReference type="EMBL" id="SJL84250.1"/>
    </source>
</evidence>
<protein>
    <submittedName>
        <fullName evidence="5">Phosphoribosyl-dephospho-CoA transferase</fullName>
        <ecNumber evidence="5">2.7.7.66</ecNumber>
    </submittedName>
</protein>
<keyword evidence="1 5" id="KW-0808">Transferase</keyword>
<evidence type="ECO:0000313" key="6">
    <source>
        <dbReference type="Proteomes" id="UP000189475"/>
    </source>
</evidence>
<evidence type="ECO:0000256" key="2">
    <source>
        <dbReference type="ARBA" id="ARBA00022695"/>
    </source>
</evidence>
<dbReference type="Pfam" id="PF10620">
    <property type="entry name" value="MdcG"/>
    <property type="match status" value="1"/>
</dbReference>
<keyword evidence="6" id="KW-1185">Reference proteome</keyword>
<sequence length="208" mass="23689">MDRVYAPHDLLWVSQLSDIEDVPEWFTRSDLIERPVVVRRAPIQSGRIAVGIRGTNRSQRHASFIAPHDILRSLTPEALTEQRGWETQDTRHPLPHWQALHEIDQIMHAAQHSWGINGSLAFELATGIPTAHLDSDIDLRLLCPEPLDKAWCRHISDQLQSLPLRPDVQIETPYGAFAMNEWLSSDSVMIKSHTGPTISHHPWQPPHC</sequence>
<dbReference type="NCBIfam" id="NF002332">
    <property type="entry name" value="PRK01293.1"/>
    <property type="match status" value="1"/>
</dbReference>
<dbReference type="InterPro" id="IPR017557">
    <property type="entry name" value="Holo-ACP_synthase"/>
</dbReference>
<dbReference type="STRING" id="1918946.VPAL9027_02232"/>
<evidence type="ECO:0000259" key="4">
    <source>
        <dbReference type="Pfam" id="PF20866"/>
    </source>
</evidence>
<dbReference type="InterPro" id="IPR049180">
    <property type="entry name" value="MdcG_C"/>
</dbReference>
<dbReference type="Pfam" id="PF20866">
    <property type="entry name" value="MdcG_N"/>
    <property type="match status" value="1"/>
</dbReference>
<gene>
    <name evidence="5" type="primary">mdcG</name>
    <name evidence="5" type="ORF">VPAL9027_02232</name>
</gene>
<accession>A0A1R4B5Q3</accession>
<feature type="domain" description="Phosphoribosyl-dephospho-CoA transferase MdcG C-terminal" evidence="3">
    <location>
        <begin position="91"/>
        <end position="200"/>
    </location>
</feature>
<reference evidence="5 6" key="1">
    <citation type="submission" date="2017-02" db="EMBL/GenBank/DDBJ databases">
        <authorList>
            <person name="Peterson S.W."/>
        </authorList>
    </citation>
    <scope>NUCLEOTIDE SEQUENCE [LARGE SCALE GENOMIC DNA]</scope>
    <source>
        <strain evidence="5 6">CECT 9027</strain>
    </source>
</reference>
<dbReference type="GO" id="GO:0016779">
    <property type="term" value="F:nucleotidyltransferase activity"/>
    <property type="evidence" value="ECO:0007669"/>
    <property type="project" value="UniProtKB-KW"/>
</dbReference>
<dbReference type="EMBL" id="FUFT01000005">
    <property type="protein sequence ID" value="SJL84250.1"/>
    <property type="molecule type" value="Genomic_DNA"/>
</dbReference>
<dbReference type="InterPro" id="IPR048903">
    <property type="entry name" value="MdcG_N"/>
</dbReference>